<protein>
    <submittedName>
        <fullName evidence="1">Uncharacterized protein</fullName>
    </submittedName>
</protein>
<reference evidence="1" key="1">
    <citation type="journal article" date="2020" name="Microb. Genom.">
        <title>Genetic diversity of clinical and environmental Mucorales isolates obtained from an investigation of mucormycosis cases among solid organ transplant recipients.</title>
        <authorList>
            <person name="Nguyen M.H."/>
            <person name="Kaul D."/>
            <person name="Muto C."/>
            <person name="Cheng S.J."/>
            <person name="Richter R.A."/>
            <person name="Bruno V.M."/>
            <person name="Liu G."/>
            <person name="Beyhan S."/>
            <person name="Sundermann A.J."/>
            <person name="Mounaud S."/>
            <person name="Pasculle A.W."/>
            <person name="Nierman W.C."/>
            <person name="Driscoll E."/>
            <person name="Cumbie R."/>
            <person name="Clancy C.J."/>
            <person name="Dupont C.L."/>
        </authorList>
    </citation>
    <scope>NUCLEOTIDE SEQUENCE</scope>
    <source>
        <strain evidence="1">GL16</strain>
    </source>
</reference>
<dbReference type="Proteomes" id="UP000717996">
    <property type="component" value="Unassembled WGS sequence"/>
</dbReference>
<sequence length="168" mass="19195">MTTVINEPKYKSFMRPVKFWQKSTNDNQRGGEECQDNHPESNHFLSFGKKQVKKPDVVPWVESDKKEVYKLSTVDASGIYMPPSPTLEGKRDHWIDVAEDMEFYLPHSECLTSHWTEKHDFFTPSTLVQSQPYILPCLSSSISLSTDASSVNDSHLELTPSQSTLLNE</sequence>
<evidence type="ECO:0000313" key="2">
    <source>
        <dbReference type="Proteomes" id="UP000717996"/>
    </source>
</evidence>
<evidence type="ECO:0000313" key="1">
    <source>
        <dbReference type="EMBL" id="KAG1550407.1"/>
    </source>
</evidence>
<proteinExistence type="predicted"/>
<organism evidence="1 2">
    <name type="scientific">Rhizopus oryzae</name>
    <name type="common">Mucormycosis agent</name>
    <name type="synonym">Rhizopus arrhizus var. delemar</name>
    <dbReference type="NCBI Taxonomy" id="64495"/>
    <lineage>
        <taxon>Eukaryota</taxon>
        <taxon>Fungi</taxon>
        <taxon>Fungi incertae sedis</taxon>
        <taxon>Mucoromycota</taxon>
        <taxon>Mucoromycotina</taxon>
        <taxon>Mucoromycetes</taxon>
        <taxon>Mucorales</taxon>
        <taxon>Mucorineae</taxon>
        <taxon>Rhizopodaceae</taxon>
        <taxon>Rhizopus</taxon>
    </lineage>
</organism>
<name>A0A9P6YK83_RHIOR</name>
<dbReference type="AlphaFoldDB" id="A0A9P6YK83"/>
<gene>
    <name evidence="1" type="ORF">G6F51_002471</name>
</gene>
<comment type="caution">
    <text evidence="1">The sequence shown here is derived from an EMBL/GenBank/DDBJ whole genome shotgun (WGS) entry which is preliminary data.</text>
</comment>
<dbReference type="EMBL" id="JAANIT010000213">
    <property type="protein sequence ID" value="KAG1550407.1"/>
    <property type="molecule type" value="Genomic_DNA"/>
</dbReference>
<accession>A0A9P6YK83</accession>
<dbReference type="OrthoDB" id="2262261at2759"/>